<gene>
    <name evidence="1" type="ORF">H6G94_20875</name>
</gene>
<name>A0ABR8HE82_NOSPU</name>
<keyword evidence="2" id="KW-1185">Reference proteome</keyword>
<accession>A0ABR8HE82</accession>
<sequence>MATLVRQIAVCTITTVPRRWSKLNCIARSSTMYNERLLGMSQDKQGLY</sequence>
<organism evidence="1 2">
    <name type="scientific">Nostoc punctiforme FACHB-252</name>
    <dbReference type="NCBI Taxonomy" id="1357509"/>
    <lineage>
        <taxon>Bacteria</taxon>
        <taxon>Bacillati</taxon>
        <taxon>Cyanobacteriota</taxon>
        <taxon>Cyanophyceae</taxon>
        <taxon>Nostocales</taxon>
        <taxon>Nostocaceae</taxon>
        <taxon>Nostoc</taxon>
    </lineage>
</organism>
<dbReference type="EMBL" id="JACJTC010000015">
    <property type="protein sequence ID" value="MBD2613702.1"/>
    <property type="molecule type" value="Genomic_DNA"/>
</dbReference>
<evidence type="ECO:0000313" key="1">
    <source>
        <dbReference type="EMBL" id="MBD2613702.1"/>
    </source>
</evidence>
<protein>
    <submittedName>
        <fullName evidence="1">Uncharacterized protein</fullName>
    </submittedName>
</protein>
<proteinExistence type="predicted"/>
<reference evidence="1 2" key="1">
    <citation type="journal article" date="2020" name="ISME J.">
        <title>Comparative genomics reveals insights into cyanobacterial evolution and habitat adaptation.</title>
        <authorList>
            <person name="Chen M.Y."/>
            <person name="Teng W.K."/>
            <person name="Zhao L."/>
            <person name="Hu C.X."/>
            <person name="Zhou Y.K."/>
            <person name="Han B.P."/>
            <person name="Song L.R."/>
            <person name="Shu W.S."/>
        </authorList>
    </citation>
    <scope>NUCLEOTIDE SEQUENCE [LARGE SCALE GENOMIC DNA]</scope>
    <source>
        <strain evidence="1 2">FACHB-252</strain>
    </source>
</reference>
<dbReference type="Proteomes" id="UP000606396">
    <property type="component" value="Unassembled WGS sequence"/>
</dbReference>
<dbReference type="RefSeq" id="WP_190950915.1">
    <property type="nucleotide sequence ID" value="NZ_JACJTC010000015.1"/>
</dbReference>
<evidence type="ECO:0000313" key="2">
    <source>
        <dbReference type="Proteomes" id="UP000606396"/>
    </source>
</evidence>
<comment type="caution">
    <text evidence="1">The sequence shown here is derived from an EMBL/GenBank/DDBJ whole genome shotgun (WGS) entry which is preliminary data.</text>
</comment>